<dbReference type="Gene3D" id="1.20.1330.10">
    <property type="entry name" value="f41 fragment of flagellin, N-terminal domain"/>
    <property type="match status" value="1"/>
</dbReference>
<dbReference type="InterPro" id="IPR001029">
    <property type="entry name" value="Flagellin_N"/>
</dbReference>
<dbReference type="PANTHER" id="PTHR42792:SF1">
    <property type="entry name" value="FLAGELLAR HOOK-ASSOCIATED PROTEIN 3"/>
    <property type="match status" value="1"/>
</dbReference>
<keyword evidence="3" id="KW-1185">Reference proteome</keyword>
<dbReference type="SUPFAM" id="SSF64518">
    <property type="entry name" value="Phase 1 flagellin"/>
    <property type="match status" value="1"/>
</dbReference>
<protein>
    <submittedName>
        <fullName evidence="2">Flagellar hook-associated protein 3 FlgL</fullName>
    </submittedName>
</protein>
<evidence type="ECO:0000259" key="1">
    <source>
        <dbReference type="Pfam" id="PF00669"/>
    </source>
</evidence>
<dbReference type="RefSeq" id="WP_092639698.1">
    <property type="nucleotide sequence ID" value="NZ_FNID01000013.1"/>
</dbReference>
<evidence type="ECO:0000313" key="3">
    <source>
        <dbReference type="Proteomes" id="UP000199182"/>
    </source>
</evidence>
<dbReference type="EMBL" id="FNID01000013">
    <property type="protein sequence ID" value="SDN20782.1"/>
    <property type="molecule type" value="Genomic_DNA"/>
</dbReference>
<name>A0A1G9ZH55_9FIRM</name>
<dbReference type="STRING" id="258515.SAMN05192585_11365"/>
<dbReference type="GO" id="GO:0005198">
    <property type="term" value="F:structural molecule activity"/>
    <property type="evidence" value="ECO:0007669"/>
    <property type="project" value="InterPro"/>
</dbReference>
<sequence length="327" mass="36217">MRVPGSITNRRYMNNYNNSLARLNKLSDKVSSWRKFDKVSEDPTAAVNAFLVRDQIAKNEMYETNLKSAKDLLSSAETSATKVAGSIKLASTNLLKAINGTNATNKEVMAQQLENYRDEIIKTMNNSFSGRYIFSGTKNEAPFTLGADGMLLFNGQSVATATSSADFPSNKSVYIDIGLGMKFNGSGEVDPQTALKISTSGVDFLGFGVDADGLDNNICNELTKAAQLLRQNNIDTDECRKYVKKLDEQHTKVLTGIADLGNRINYIDYNIERLDSDTLNLQQTQNNLEVINPAQAITDMKTEELSYKTCLQMGSRLIQNSLFDYLK</sequence>
<feature type="domain" description="Flagellin N-terminal" evidence="1">
    <location>
        <begin position="12"/>
        <end position="138"/>
    </location>
</feature>
<dbReference type="Pfam" id="PF00669">
    <property type="entry name" value="Flagellin_N"/>
    <property type="match status" value="1"/>
</dbReference>
<dbReference type="GO" id="GO:0009288">
    <property type="term" value="C:bacterial-type flagellum"/>
    <property type="evidence" value="ECO:0007669"/>
    <property type="project" value="InterPro"/>
</dbReference>
<keyword evidence="2" id="KW-0282">Flagellum</keyword>
<dbReference type="AlphaFoldDB" id="A0A1G9ZH55"/>
<evidence type="ECO:0000313" key="2">
    <source>
        <dbReference type="EMBL" id="SDN20782.1"/>
    </source>
</evidence>
<proteinExistence type="predicted"/>
<dbReference type="Proteomes" id="UP000199182">
    <property type="component" value="Unassembled WGS sequence"/>
</dbReference>
<accession>A0A1G9ZH55</accession>
<keyword evidence="2" id="KW-0966">Cell projection</keyword>
<gene>
    <name evidence="2" type="ORF">SAMN05192585_11365</name>
</gene>
<dbReference type="OrthoDB" id="9810955at2"/>
<organism evidence="2 3">
    <name type="scientific">Acetanaerobacterium elongatum</name>
    <dbReference type="NCBI Taxonomy" id="258515"/>
    <lineage>
        <taxon>Bacteria</taxon>
        <taxon>Bacillati</taxon>
        <taxon>Bacillota</taxon>
        <taxon>Clostridia</taxon>
        <taxon>Eubacteriales</taxon>
        <taxon>Oscillospiraceae</taxon>
        <taxon>Acetanaerobacterium</taxon>
    </lineage>
</organism>
<keyword evidence="2" id="KW-0969">Cilium</keyword>
<dbReference type="PANTHER" id="PTHR42792">
    <property type="entry name" value="FLAGELLIN"/>
    <property type="match status" value="1"/>
</dbReference>
<dbReference type="InterPro" id="IPR001492">
    <property type="entry name" value="Flagellin"/>
</dbReference>
<reference evidence="2 3" key="1">
    <citation type="submission" date="2016-10" db="EMBL/GenBank/DDBJ databases">
        <authorList>
            <person name="de Groot N.N."/>
        </authorList>
    </citation>
    <scope>NUCLEOTIDE SEQUENCE [LARGE SCALE GENOMIC DNA]</scope>
    <source>
        <strain evidence="2 3">CGMCC 1.5012</strain>
    </source>
</reference>